<dbReference type="InterPro" id="IPR023585">
    <property type="entry name" value="Ile-tRNA-ligase_type1"/>
</dbReference>
<dbReference type="PANTHER" id="PTHR42765">
    <property type="entry name" value="SOLEUCYL-TRNA SYNTHETASE"/>
    <property type="match status" value="1"/>
</dbReference>
<dbReference type="GO" id="GO:0000049">
    <property type="term" value="F:tRNA binding"/>
    <property type="evidence" value="ECO:0007669"/>
    <property type="project" value="InterPro"/>
</dbReference>
<feature type="binding site" evidence="10">
    <location>
        <position position="569"/>
    </location>
    <ligand>
        <name>L-isoleucyl-5'-AMP</name>
        <dbReference type="ChEBI" id="CHEBI:178002"/>
    </ligand>
</feature>
<protein>
    <recommendedName>
        <fullName evidence="10">Isoleucine--tRNA ligase</fullName>
        <ecNumber evidence="10">6.1.1.5</ecNumber>
    </recommendedName>
    <alternativeName>
        <fullName evidence="10">Isoleucyl-tRNA synthetase</fullName>
        <shortName evidence="10">IleRS</shortName>
    </alternativeName>
</protein>
<evidence type="ECO:0000313" key="14">
    <source>
        <dbReference type="EMBL" id="VEN73420.1"/>
    </source>
</evidence>
<comment type="subcellular location">
    <subcellularLocation>
        <location evidence="10">Cytoplasm</location>
    </subcellularLocation>
</comment>
<dbReference type="HAMAP" id="MF_02002">
    <property type="entry name" value="Ile_tRNA_synth_type1"/>
    <property type="match status" value="1"/>
</dbReference>
<dbReference type="InterPro" id="IPR002300">
    <property type="entry name" value="aa-tRNA-synth_Ia"/>
</dbReference>
<evidence type="ECO:0000256" key="2">
    <source>
        <dbReference type="ARBA" id="ARBA00022490"/>
    </source>
</evidence>
<dbReference type="Pfam" id="PF00133">
    <property type="entry name" value="tRNA-synt_1"/>
    <property type="match status" value="1"/>
</dbReference>
<dbReference type="GO" id="GO:0005524">
    <property type="term" value="F:ATP binding"/>
    <property type="evidence" value="ECO:0007669"/>
    <property type="project" value="UniProtKB-UniRule"/>
</dbReference>
<dbReference type="GO" id="GO:0005829">
    <property type="term" value="C:cytosol"/>
    <property type="evidence" value="ECO:0007669"/>
    <property type="project" value="TreeGrafter"/>
</dbReference>
<dbReference type="InterPro" id="IPR009080">
    <property type="entry name" value="tRNAsynth_Ia_anticodon-bd"/>
</dbReference>
<keyword evidence="5 10" id="KW-0067">ATP-binding</keyword>
<name>A0A484HG65_9BACT</name>
<feature type="domain" description="Methionyl/Valyl/Leucyl/Isoleucyl-tRNA synthetase anticodon-binding" evidence="13">
    <location>
        <begin position="693"/>
        <end position="848"/>
    </location>
</feature>
<dbReference type="Gene3D" id="1.10.730.20">
    <property type="match status" value="1"/>
</dbReference>
<comment type="domain">
    <text evidence="10">IleRS has two distinct active sites: one for aminoacylation and one for editing. The misactivated valine is translocated from the active site to the editing site, which sterically excludes the correctly activated isoleucine. The single editing site contains two valyl binding pockets, one specific for each substrate (Val-AMP or Val-tRNA(Ile)).</text>
</comment>
<evidence type="ECO:0000256" key="4">
    <source>
        <dbReference type="ARBA" id="ARBA00022741"/>
    </source>
</evidence>
<dbReference type="PANTHER" id="PTHR42765:SF1">
    <property type="entry name" value="ISOLEUCINE--TRNA LIGASE, MITOCHONDRIAL"/>
    <property type="match status" value="1"/>
</dbReference>
<dbReference type="SUPFAM" id="SSF52374">
    <property type="entry name" value="Nucleotidylyl transferase"/>
    <property type="match status" value="1"/>
</dbReference>
<feature type="binding site" evidence="10">
    <location>
        <position position="929"/>
    </location>
    <ligand>
        <name>Zn(2+)</name>
        <dbReference type="ChEBI" id="CHEBI:29105"/>
    </ligand>
</feature>
<keyword evidence="4 10" id="KW-0547">Nucleotide-binding</keyword>
<dbReference type="SUPFAM" id="SSF47323">
    <property type="entry name" value="Anticodon-binding domain of a subclass of class I aminoacyl-tRNA synthetases"/>
    <property type="match status" value="1"/>
</dbReference>
<proteinExistence type="inferred from homology"/>
<evidence type="ECO:0000256" key="6">
    <source>
        <dbReference type="ARBA" id="ARBA00022917"/>
    </source>
</evidence>
<dbReference type="InterPro" id="IPR001412">
    <property type="entry name" value="aa-tRNA-synth_I_CS"/>
</dbReference>
<dbReference type="PROSITE" id="PS00178">
    <property type="entry name" value="AA_TRNA_LIGASE_I"/>
    <property type="match status" value="1"/>
</dbReference>
<dbReference type="CDD" id="cd00818">
    <property type="entry name" value="IleRS_core"/>
    <property type="match status" value="1"/>
</dbReference>
<evidence type="ECO:0000256" key="7">
    <source>
        <dbReference type="ARBA" id="ARBA00023146"/>
    </source>
</evidence>
<evidence type="ECO:0000256" key="3">
    <source>
        <dbReference type="ARBA" id="ARBA00022598"/>
    </source>
</evidence>
<keyword evidence="3 10" id="KW-0436">Ligase</keyword>
<dbReference type="Gene3D" id="1.10.10.830">
    <property type="entry name" value="Ile-tRNA synthetase CP2 domain-like"/>
    <property type="match status" value="1"/>
</dbReference>
<dbReference type="GO" id="GO:0002161">
    <property type="term" value="F:aminoacyl-tRNA deacylase activity"/>
    <property type="evidence" value="ECO:0007669"/>
    <property type="project" value="InterPro"/>
</dbReference>
<dbReference type="InterPro" id="IPR014729">
    <property type="entry name" value="Rossmann-like_a/b/a_fold"/>
</dbReference>
<comment type="subunit">
    <text evidence="10">Monomer.</text>
</comment>
<dbReference type="PRINTS" id="PR00984">
    <property type="entry name" value="TRNASYNTHILE"/>
</dbReference>
<evidence type="ECO:0000259" key="11">
    <source>
        <dbReference type="Pfam" id="PF00133"/>
    </source>
</evidence>
<dbReference type="InterPro" id="IPR033708">
    <property type="entry name" value="Anticodon_Ile_BEm"/>
</dbReference>
<dbReference type="AlphaFoldDB" id="A0A484HG65"/>
<feature type="domain" description="Zinc finger FPG/IleRS-type" evidence="12">
    <location>
        <begin position="906"/>
        <end position="933"/>
    </location>
</feature>
<dbReference type="NCBIfam" id="TIGR00392">
    <property type="entry name" value="ileS"/>
    <property type="match status" value="1"/>
</dbReference>
<evidence type="ECO:0000256" key="9">
    <source>
        <dbReference type="ARBA" id="ARBA00048359"/>
    </source>
</evidence>
<evidence type="ECO:0000256" key="8">
    <source>
        <dbReference type="ARBA" id="ARBA00025217"/>
    </source>
</evidence>
<dbReference type="GO" id="GO:0008270">
    <property type="term" value="F:zinc ion binding"/>
    <property type="evidence" value="ECO:0007669"/>
    <property type="project" value="UniProtKB-UniRule"/>
</dbReference>
<evidence type="ECO:0000256" key="5">
    <source>
        <dbReference type="ARBA" id="ARBA00022840"/>
    </source>
</evidence>
<dbReference type="InterPro" id="IPR002301">
    <property type="entry name" value="Ile-tRNA-ligase"/>
</dbReference>
<dbReference type="InterPro" id="IPR010663">
    <property type="entry name" value="Znf_FPG/IleRS"/>
</dbReference>
<comment type="similarity">
    <text evidence="1 10">Belongs to the class-I aminoacyl-tRNA synthetase family. IleS type 1 subfamily.</text>
</comment>
<sequence>MNYKKTLNLPKTPFPMKANLAQKEPERIKQWEDSGLYQTIREVSKKEGRTPFILHDGPPYANGHIHIGTALNKVLKDMTAKSRQMSGYDAVYVPGWDCHGLPIEHNVEKEMGKKKTAGAPSAEMTLDIRRRCRRYAEKFIDIQRNEFKRLGVFGDWENPYLTMNYAYEAAIARECCSFALNGDLVRSKKPILWCCDCKTALAEAEIEYADESSPSIYVKFRLKDDISDAVPGLSGKTVSVVIWTTTPWTIPANLGIAIHPRFRYAAVSAGENEALIMARDLVEPCMNTFGFSDFSVLAEFDADVLEKKECLHPLYPRSSLILSAGHVTLEAGTGCVHTAPGHGREDYEAGLEHGLDIYSPVDDRGVFVDELDHFGGKFIFSANPDIIAMLDEKKALLATEKMSHSYPHCWRCKKPVIFRATPQWFIPMDQTGLRQKALEEIDRVEWVPRRDRERIYGMIENRPDWCVSRQRAWGVPIPVFYCEKCEKPFLNKDIADAVYDLFKKRGADAWFEKEASDILPEDAVCEDCGHGVFLKETDILDVWFDSGVSHAAVLEARPELSWPADLYLEGSDQHRGWFHSSLLTAVGTRGSAPFKSVLTHGFVVDGKGKKMSKSVGNVVAPEKVIKQHGTEILRLWVAASDYKDDVRISGSILKQLTDAYRRIRNTCRFMLGNLSDFDPETDAVPFASMAEIDRFALKSLSGLIQKSRKAYDAYEFHTVYHSLNNYCAIDLSAFYLDILKDRLYTSPPASDQRRSAQTAMAAILDAVVRIMAPILSFTAEEIWPYMPGAEKKESSVHLAAFPEPDPAWGDRELGETWGRLLQVRGEATRALEEARAAKTIGHSLDAAVTLAAEDDDLMGILEKYKDELRAFFIVSKADVSKDGDFNGAYESDDIPGLKIRVEKAPGEKCARCWVIDATVGDDAEHPSACERCRETLAVL</sequence>
<keyword evidence="7 10" id="KW-0030">Aminoacyl-tRNA synthetase</keyword>
<dbReference type="EC" id="6.1.1.5" evidence="10"/>
<keyword evidence="10" id="KW-0862">Zinc</keyword>
<evidence type="ECO:0000256" key="10">
    <source>
        <dbReference type="HAMAP-Rule" id="MF_02002"/>
    </source>
</evidence>
<evidence type="ECO:0000259" key="12">
    <source>
        <dbReference type="Pfam" id="PF06827"/>
    </source>
</evidence>
<comment type="cofactor">
    <cofactor evidence="10">
        <name>Zn(2+)</name>
        <dbReference type="ChEBI" id="CHEBI:29105"/>
    </cofactor>
    <text evidence="10">Binds 1 zinc ion per subunit.</text>
</comment>
<dbReference type="GO" id="GO:0004822">
    <property type="term" value="F:isoleucine-tRNA ligase activity"/>
    <property type="evidence" value="ECO:0007669"/>
    <property type="project" value="UniProtKB-UniRule"/>
</dbReference>
<dbReference type="EMBL" id="CAACVI010000009">
    <property type="protein sequence ID" value="VEN73420.1"/>
    <property type="molecule type" value="Genomic_DNA"/>
</dbReference>
<dbReference type="Gene3D" id="3.40.50.620">
    <property type="entry name" value="HUPs"/>
    <property type="match status" value="2"/>
</dbReference>
<dbReference type="Gene3D" id="3.90.740.10">
    <property type="entry name" value="Valyl/Leucyl/Isoleucyl-tRNA synthetase, editing domain"/>
    <property type="match status" value="1"/>
</dbReference>
<organism evidence="14">
    <name type="scientific">uncultured Desulfobacteraceae bacterium</name>
    <dbReference type="NCBI Taxonomy" id="218296"/>
    <lineage>
        <taxon>Bacteria</taxon>
        <taxon>Pseudomonadati</taxon>
        <taxon>Thermodesulfobacteriota</taxon>
        <taxon>Desulfobacteria</taxon>
        <taxon>Desulfobacterales</taxon>
        <taxon>Desulfobacteraceae</taxon>
        <taxon>environmental samples</taxon>
    </lineage>
</organism>
<dbReference type="GO" id="GO:0006428">
    <property type="term" value="P:isoleucyl-tRNA aminoacylation"/>
    <property type="evidence" value="ECO:0007669"/>
    <property type="project" value="UniProtKB-UniRule"/>
</dbReference>
<feature type="short sequence motif" description="'KMSKS' region" evidence="10">
    <location>
        <begin position="610"/>
        <end position="614"/>
    </location>
</feature>
<comment type="catalytic activity">
    <reaction evidence="9 10">
        <text>tRNA(Ile) + L-isoleucine + ATP = L-isoleucyl-tRNA(Ile) + AMP + diphosphate</text>
        <dbReference type="Rhea" id="RHEA:11060"/>
        <dbReference type="Rhea" id="RHEA-COMP:9666"/>
        <dbReference type="Rhea" id="RHEA-COMP:9695"/>
        <dbReference type="ChEBI" id="CHEBI:30616"/>
        <dbReference type="ChEBI" id="CHEBI:33019"/>
        <dbReference type="ChEBI" id="CHEBI:58045"/>
        <dbReference type="ChEBI" id="CHEBI:78442"/>
        <dbReference type="ChEBI" id="CHEBI:78528"/>
        <dbReference type="ChEBI" id="CHEBI:456215"/>
        <dbReference type="EC" id="6.1.1.5"/>
    </reaction>
</comment>
<dbReference type="InterPro" id="IPR050081">
    <property type="entry name" value="Ile-tRNA_ligase"/>
</dbReference>
<dbReference type="Pfam" id="PF06827">
    <property type="entry name" value="zf-FPG_IleRS"/>
    <property type="match status" value="1"/>
</dbReference>
<dbReference type="InterPro" id="IPR013155">
    <property type="entry name" value="M/V/L/I-tRNA-synth_anticd-bd"/>
</dbReference>
<keyword evidence="6 10" id="KW-0648">Protein biosynthesis</keyword>
<dbReference type="Pfam" id="PF08264">
    <property type="entry name" value="Anticodon_1"/>
    <property type="match status" value="1"/>
</dbReference>
<feature type="binding site" evidence="10">
    <location>
        <position position="932"/>
    </location>
    <ligand>
        <name>Zn(2+)</name>
        <dbReference type="ChEBI" id="CHEBI:29105"/>
    </ligand>
</feature>
<feature type="binding site" evidence="10">
    <location>
        <position position="613"/>
    </location>
    <ligand>
        <name>ATP</name>
        <dbReference type="ChEBI" id="CHEBI:30616"/>
    </ligand>
</feature>
<feature type="short sequence motif" description="'HIGH' region" evidence="10">
    <location>
        <begin position="59"/>
        <end position="69"/>
    </location>
</feature>
<evidence type="ECO:0000256" key="1">
    <source>
        <dbReference type="ARBA" id="ARBA00006887"/>
    </source>
</evidence>
<evidence type="ECO:0000259" key="13">
    <source>
        <dbReference type="Pfam" id="PF08264"/>
    </source>
</evidence>
<feature type="binding site" evidence="10">
    <location>
        <position position="912"/>
    </location>
    <ligand>
        <name>Zn(2+)</name>
        <dbReference type="ChEBI" id="CHEBI:29105"/>
    </ligand>
</feature>
<accession>A0A484HG65</accession>
<reference evidence="14" key="1">
    <citation type="submission" date="2019-01" db="EMBL/GenBank/DDBJ databases">
        <authorList>
            <consortium name="Genoscope - CEA"/>
            <person name="William W."/>
        </authorList>
    </citation>
    <scope>NUCLEOTIDE SEQUENCE</scope>
    <source>
        <strain evidence="14">CR-1</strain>
    </source>
</reference>
<feature type="binding site" evidence="10">
    <location>
        <position position="909"/>
    </location>
    <ligand>
        <name>Zn(2+)</name>
        <dbReference type="ChEBI" id="CHEBI:29105"/>
    </ligand>
</feature>
<dbReference type="SUPFAM" id="SSF50677">
    <property type="entry name" value="ValRS/IleRS/LeuRS editing domain"/>
    <property type="match status" value="1"/>
</dbReference>
<keyword evidence="2 10" id="KW-0963">Cytoplasm</keyword>
<dbReference type="FunFam" id="1.10.730.20:FF:000001">
    <property type="entry name" value="Isoleucine--tRNA ligase"/>
    <property type="match status" value="1"/>
</dbReference>
<keyword evidence="10" id="KW-0479">Metal-binding</keyword>
<feature type="domain" description="Aminoacyl-tRNA synthetase class Ia" evidence="11">
    <location>
        <begin position="28"/>
        <end position="649"/>
    </location>
</feature>
<gene>
    <name evidence="10 14" type="primary">ileS</name>
    <name evidence="14" type="ORF">EPICR_170036</name>
</gene>
<dbReference type="InterPro" id="IPR009008">
    <property type="entry name" value="Val/Leu/Ile-tRNA-synth_edit"/>
</dbReference>
<comment type="function">
    <text evidence="8 10">Catalyzes the attachment of isoleucine to tRNA(Ile). As IleRS can inadvertently accommodate and process structurally similar amino acids such as valine, to avoid such errors it has two additional distinct tRNA(Ile)-dependent editing activities. One activity is designated as 'pretransfer' editing and involves the hydrolysis of activated Val-AMP. The other activity is designated 'posttransfer' editing and involves deacylation of mischarged Val-tRNA(Ile).</text>
</comment>
<dbReference type="CDD" id="cd07960">
    <property type="entry name" value="Anticodon_Ia_Ile_BEm"/>
    <property type="match status" value="1"/>
</dbReference>